<reference evidence="1 2" key="1">
    <citation type="submission" date="2024-04" db="EMBL/GenBank/DDBJ databases">
        <title>Draft genome sequence of Pseudoxanthomonas putridarboris WD12.</title>
        <authorList>
            <person name="Oh J."/>
        </authorList>
    </citation>
    <scope>NUCLEOTIDE SEQUENCE [LARGE SCALE GENOMIC DNA]</scope>
    <source>
        <strain evidence="1 2">WD12</strain>
    </source>
</reference>
<name>A0ABU9J2M1_9GAMM</name>
<evidence type="ECO:0000313" key="2">
    <source>
        <dbReference type="Proteomes" id="UP001459204"/>
    </source>
</evidence>
<gene>
    <name evidence="1" type="ORF">AAD027_14060</name>
</gene>
<protein>
    <submittedName>
        <fullName evidence="1">Uncharacterized protein</fullName>
    </submittedName>
</protein>
<evidence type="ECO:0000313" key="1">
    <source>
        <dbReference type="EMBL" id="MEL1265482.1"/>
    </source>
</evidence>
<accession>A0ABU9J2M1</accession>
<sequence length="311" mass="32795">MTRKPLLPIALLGLLGVLAWIPLRHAGQAAPRVAEPADAAPMMVAAHAISPMPVARALPAVTRTGSSLSPMRRGFEESNDLFAYSQALLSHAAEGDADAMWLLSLVQDYCAGYAADPAGYARDTQVIARLGLSSGGAMLSARQRVQQRCGRFVPQDGFSSPKIVTQRVQAANAGSLAAEAALLAMDQPLRDDDGYRRDLVERVLDSGDPFAFVAIAPAMGTAGNARRDTLGEVSGSELSEIAWRIASCKLGMDCSPDGSMMTNYCVNGGICSRDESQDFPTFARDAGVPRQGGDKVDDMVDTLLSHAGVDG</sequence>
<comment type="caution">
    <text evidence="1">The sequence shown here is derived from an EMBL/GenBank/DDBJ whole genome shotgun (WGS) entry which is preliminary data.</text>
</comment>
<dbReference type="Proteomes" id="UP001459204">
    <property type="component" value="Unassembled WGS sequence"/>
</dbReference>
<dbReference type="RefSeq" id="WP_341726647.1">
    <property type="nucleotide sequence ID" value="NZ_JBBWWT010000006.1"/>
</dbReference>
<organism evidence="1 2">
    <name type="scientific">Pseudoxanthomonas putridarboris</name>
    <dbReference type="NCBI Taxonomy" id="752605"/>
    <lineage>
        <taxon>Bacteria</taxon>
        <taxon>Pseudomonadati</taxon>
        <taxon>Pseudomonadota</taxon>
        <taxon>Gammaproteobacteria</taxon>
        <taxon>Lysobacterales</taxon>
        <taxon>Lysobacteraceae</taxon>
        <taxon>Pseudoxanthomonas</taxon>
    </lineage>
</organism>
<proteinExistence type="predicted"/>
<keyword evidence="2" id="KW-1185">Reference proteome</keyword>
<dbReference type="EMBL" id="JBBWWT010000006">
    <property type="protein sequence ID" value="MEL1265482.1"/>
    <property type="molecule type" value="Genomic_DNA"/>
</dbReference>